<dbReference type="EMBL" id="CP000828">
    <property type="protein sequence ID" value="ABW25586.1"/>
    <property type="molecule type" value="Genomic_DNA"/>
</dbReference>
<organism evidence="1 2">
    <name type="scientific">Acaryochloris marina (strain MBIC 11017)</name>
    <dbReference type="NCBI Taxonomy" id="329726"/>
    <lineage>
        <taxon>Bacteria</taxon>
        <taxon>Bacillati</taxon>
        <taxon>Cyanobacteriota</taxon>
        <taxon>Cyanophyceae</taxon>
        <taxon>Acaryochloridales</taxon>
        <taxon>Acaryochloridaceae</taxon>
        <taxon>Acaryochloris</taxon>
    </lineage>
</organism>
<dbReference type="KEGG" id="amr:AM1_0534"/>
<name>B0CC44_ACAM1</name>
<sequence length="69" mass="7393">MFSGFFLVIAVVCIALAIKLRRAEEVHSIAATCAGLLSSLCSFALAPPSAQLAMTLVMVGIVRWLPLRF</sequence>
<dbReference type="AlphaFoldDB" id="B0CC44"/>
<gene>
    <name evidence="1" type="ordered locus">AM1_0534</name>
</gene>
<reference evidence="1 2" key="1">
    <citation type="journal article" date="2008" name="Proc. Natl. Acad. Sci. U.S.A.">
        <title>Niche adaptation and genome expansion in the chlorophyll d-producing cyanobacterium Acaryochloris marina.</title>
        <authorList>
            <person name="Swingley W.D."/>
            <person name="Chen M."/>
            <person name="Cheung P.C."/>
            <person name="Conrad A.L."/>
            <person name="Dejesa L.C."/>
            <person name="Hao J."/>
            <person name="Honchak B.M."/>
            <person name="Karbach L.E."/>
            <person name="Kurdoglu A."/>
            <person name="Lahiri S."/>
            <person name="Mastrian S.D."/>
            <person name="Miyashita H."/>
            <person name="Page L."/>
            <person name="Ramakrishna P."/>
            <person name="Satoh S."/>
            <person name="Sattley W.M."/>
            <person name="Shimada Y."/>
            <person name="Taylor H.L."/>
            <person name="Tomo T."/>
            <person name="Tsuchiya T."/>
            <person name="Wang Z.T."/>
            <person name="Raymond J."/>
            <person name="Mimuro M."/>
            <person name="Blankenship R.E."/>
            <person name="Touchman J.W."/>
        </authorList>
    </citation>
    <scope>NUCLEOTIDE SEQUENCE [LARGE SCALE GENOMIC DNA]</scope>
    <source>
        <strain evidence="2">MBIC 11017</strain>
    </source>
</reference>
<dbReference type="OrthoDB" id="9852318at2"/>
<accession>B0CC44</accession>
<evidence type="ECO:0000313" key="1">
    <source>
        <dbReference type="EMBL" id="ABW25586.1"/>
    </source>
</evidence>
<dbReference type="Proteomes" id="UP000000268">
    <property type="component" value="Chromosome"/>
</dbReference>
<dbReference type="HOGENOM" id="CLU_2766333_0_0_3"/>
<dbReference type="STRING" id="329726.AM1_0534"/>
<protein>
    <submittedName>
        <fullName evidence="1">Uncharacterized protein</fullName>
    </submittedName>
</protein>
<proteinExistence type="predicted"/>
<evidence type="ECO:0000313" key="2">
    <source>
        <dbReference type="Proteomes" id="UP000000268"/>
    </source>
</evidence>
<keyword evidence="2" id="KW-1185">Reference proteome</keyword>